<sequence length="253" mass="29027">MRTLAALALPLALLVAAIAPTHAQDAAPDLATITRRLDDLYRSSGTVARIELTVVTPRQTRTMRMRSWARGTDRALVVIEAPARDEGTATLRVDRNLWNYMPRISRTIRVPPSMMLSSWMGSDLTNDDLTQSTSYRTDFTGSIVGRSESPRGWLVRYDAREGVVGLWRRIEFVVAEGTLLPIEARHFDRRMQLARVMRFEDVRELDGRRIPTRMILEPRDREGHRTEMRYLDIDFDAAVPESTFSLTQLEQRR</sequence>
<dbReference type="RefSeq" id="WP_053237851.1">
    <property type="nucleotide sequence ID" value="NZ_CP011125.1"/>
</dbReference>
<gene>
    <name evidence="3" type="ORF">DB32_008083</name>
</gene>
<evidence type="ECO:0000313" key="4">
    <source>
        <dbReference type="Proteomes" id="UP000034883"/>
    </source>
</evidence>
<reference evidence="3 4" key="1">
    <citation type="submission" date="2015-03" db="EMBL/GenBank/DDBJ databases">
        <title>Genome assembly of Sandaracinus amylolyticus DSM 53668.</title>
        <authorList>
            <person name="Sharma G."/>
            <person name="Subramanian S."/>
        </authorList>
    </citation>
    <scope>NUCLEOTIDE SEQUENCE [LARGE SCALE GENOMIC DNA]</scope>
    <source>
        <strain evidence="3 4">DSM 53668</strain>
    </source>
</reference>
<evidence type="ECO:0000256" key="1">
    <source>
        <dbReference type="SAM" id="SignalP"/>
    </source>
</evidence>
<name>A0A0F6SHS1_9BACT</name>
<dbReference type="EMBL" id="CP011125">
    <property type="protein sequence ID" value="AKF10934.1"/>
    <property type="molecule type" value="Genomic_DNA"/>
</dbReference>
<dbReference type="Proteomes" id="UP000034883">
    <property type="component" value="Chromosome"/>
</dbReference>
<keyword evidence="1" id="KW-0732">Signal</keyword>
<keyword evidence="3" id="KW-0449">Lipoprotein</keyword>
<evidence type="ECO:0000259" key="2">
    <source>
        <dbReference type="Pfam" id="PF17131"/>
    </source>
</evidence>
<evidence type="ECO:0000313" key="3">
    <source>
        <dbReference type="EMBL" id="AKF10934.1"/>
    </source>
</evidence>
<dbReference type="AlphaFoldDB" id="A0A0F6SHS1"/>
<accession>A0A0F6SHS1</accession>
<feature type="domain" description="Uncharacterized protein TP-0789" evidence="2">
    <location>
        <begin position="71"/>
        <end position="251"/>
    </location>
</feature>
<dbReference type="STRING" id="927083.DB32_008083"/>
<protein>
    <submittedName>
        <fullName evidence="3">Outer membrane lipoprotein-sorting protein</fullName>
    </submittedName>
</protein>
<dbReference type="Gene3D" id="2.50.20.10">
    <property type="entry name" value="Lipoprotein localisation LolA/LolB/LppX"/>
    <property type="match status" value="1"/>
</dbReference>
<feature type="chain" id="PRO_5002509827" evidence="1">
    <location>
        <begin position="24"/>
        <end position="253"/>
    </location>
</feature>
<dbReference type="CDD" id="cd16329">
    <property type="entry name" value="LolA_like"/>
    <property type="match status" value="1"/>
</dbReference>
<dbReference type="KEGG" id="samy:DB32_008083"/>
<dbReference type="Pfam" id="PF17131">
    <property type="entry name" value="LolA_like"/>
    <property type="match status" value="1"/>
</dbReference>
<feature type="signal peptide" evidence="1">
    <location>
        <begin position="1"/>
        <end position="23"/>
    </location>
</feature>
<dbReference type="InterPro" id="IPR033399">
    <property type="entry name" value="TP_0789-like"/>
</dbReference>
<dbReference type="OrthoDB" id="357718at2"/>
<keyword evidence="4" id="KW-1185">Reference proteome</keyword>
<organism evidence="3 4">
    <name type="scientific">Sandaracinus amylolyticus</name>
    <dbReference type="NCBI Taxonomy" id="927083"/>
    <lineage>
        <taxon>Bacteria</taxon>
        <taxon>Pseudomonadati</taxon>
        <taxon>Myxococcota</taxon>
        <taxon>Polyangia</taxon>
        <taxon>Polyangiales</taxon>
        <taxon>Sandaracinaceae</taxon>
        <taxon>Sandaracinus</taxon>
    </lineage>
</organism>
<proteinExistence type="predicted"/>